<dbReference type="AlphaFoldDB" id="A0A4P6JVA6"/>
<dbReference type="KEGG" id="kbs:EPA93_27930"/>
<dbReference type="RefSeq" id="WP_129890665.1">
    <property type="nucleotide sequence ID" value="NZ_CP035758.1"/>
</dbReference>
<keyword evidence="3" id="KW-1185">Reference proteome</keyword>
<feature type="region of interest" description="Disordered" evidence="1">
    <location>
        <begin position="66"/>
        <end position="122"/>
    </location>
</feature>
<gene>
    <name evidence="2" type="ORF">EPA93_27930</name>
</gene>
<evidence type="ECO:0000313" key="3">
    <source>
        <dbReference type="Proteomes" id="UP000290365"/>
    </source>
</evidence>
<sequence length="157" mass="17915">MITQTIKRWLDKLFAWWPWKQSSPTSYARPVSNLNTGLAQETIWHTLPEGPFPQLGIMSIAVEQEKDEGIYHTNRPEPDELPESYGQPVSPVTTEHSNPAQQPPAQTTEQKETHPSPTPEQHFAFLLYLVEHGHINEGFADGQVPEQYRKLHRPPSS</sequence>
<accession>A0A4P6JVA6</accession>
<dbReference type="OrthoDB" id="160858at2"/>
<evidence type="ECO:0000256" key="1">
    <source>
        <dbReference type="SAM" id="MobiDB-lite"/>
    </source>
</evidence>
<feature type="compositionally biased region" description="Basic and acidic residues" evidence="1">
    <location>
        <begin position="66"/>
        <end position="78"/>
    </location>
</feature>
<dbReference type="EMBL" id="CP035758">
    <property type="protein sequence ID" value="QBD79599.1"/>
    <property type="molecule type" value="Genomic_DNA"/>
</dbReference>
<reference evidence="2 3" key="1">
    <citation type="submission" date="2019-01" db="EMBL/GenBank/DDBJ databases">
        <title>Ktedonosporobacter rubrisoli SCAWS-G2.</title>
        <authorList>
            <person name="Huang Y."/>
            <person name="Yan B."/>
        </authorList>
    </citation>
    <scope>NUCLEOTIDE SEQUENCE [LARGE SCALE GENOMIC DNA]</scope>
    <source>
        <strain evidence="2 3">SCAWS-G2</strain>
    </source>
</reference>
<protein>
    <submittedName>
        <fullName evidence="2">Uncharacterized protein</fullName>
    </submittedName>
</protein>
<dbReference type="Proteomes" id="UP000290365">
    <property type="component" value="Chromosome"/>
</dbReference>
<evidence type="ECO:0000313" key="2">
    <source>
        <dbReference type="EMBL" id="QBD79599.1"/>
    </source>
</evidence>
<proteinExistence type="predicted"/>
<name>A0A4P6JVA6_KTERU</name>
<feature type="compositionally biased region" description="Low complexity" evidence="1">
    <location>
        <begin position="99"/>
        <end position="108"/>
    </location>
</feature>
<organism evidence="2 3">
    <name type="scientific">Ktedonosporobacter rubrisoli</name>
    <dbReference type="NCBI Taxonomy" id="2509675"/>
    <lineage>
        <taxon>Bacteria</taxon>
        <taxon>Bacillati</taxon>
        <taxon>Chloroflexota</taxon>
        <taxon>Ktedonobacteria</taxon>
        <taxon>Ktedonobacterales</taxon>
        <taxon>Ktedonosporobacteraceae</taxon>
        <taxon>Ktedonosporobacter</taxon>
    </lineage>
</organism>